<evidence type="ECO:0000313" key="15">
    <source>
        <dbReference type="Proteomes" id="UP001148614"/>
    </source>
</evidence>
<dbReference type="PRINTS" id="PR00736">
    <property type="entry name" value="GLHYDRLASE15"/>
</dbReference>
<evidence type="ECO:0000256" key="8">
    <source>
        <dbReference type="ARBA" id="ARBA00023295"/>
    </source>
</evidence>
<dbReference type="Pfam" id="PF00723">
    <property type="entry name" value="Glyco_hydro_15"/>
    <property type="match status" value="1"/>
</dbReference>
<keyword evidence="12" id="KW-0812">Transmembrane</keyword>
<comment type="similarity">
    <text evidence="2">Belongs to the glycosyl hydrolase 15 family.</text>
</comment>
<evidence type="ECO:0000256" key="11">
    <source>
        <dbReference type="ARBA" id="ARBA00033473"/>
    </source>
</evidence>
<dbReference type="SUPFAM" id="SSF48208">
    <property type="entry name" value="Six-hairpin glycosidases"/>
    <property type="match status" value="1"/>
</dbReference>
<dbReference type="EC" id="3.2.1.3" evidence="3"/>
<feature type="domain" description="GH15-like" evidence="13">
    <location>
        <begin position="72"/>
        <end position="194"/>
    </location>
</feature>
<evidence type="ECO:0000256" key="7">
    <source>
        <dbReference type="ARBA" id="ARBA00023277"/>
    </source>
</evidence>
<gene>
    <name evidence="14" type="ORF">NPX13_g9786</name>
</gene>
<accession>A0A9W8N616</accession>
<organism evidence="14 15">
    <name type="scientific">Xylaria arbuscula</name>
    <dbReference type="NCBI Taxonomy" id="114810"/>
    <lineage>
        <taxon>Eukaryota</taxon>
        <taxon>Fungi</taxon>
        <taxon>Dikarya</taxon>
        <taxon>Ascomycota</taxon>
        <taxon>Pezizomycotina</taxon>
        <taxon>Sordariomycetes</taxon>
        <taxon>Xylariomycetidae</taxon>
        <taxon>Xylariales</taxon>
        <taxon>Xylariaceae</taxon>
        <taxon>Xylaria</taxon>
    </lineage>
</organism>
<dbReference type="GO" id="GO:0000324">
    <property type="term" value="C:fungal-type vacuole"/>
    <property type="evidence" value="ECO:0007669"/>
    <property type="project" value="TreeGrafter"/>
</dbReference>
<dbReference type="GO" id="GO:0000272">
    <property type="term" value="P:polysaccharide catabolic process"/>
    <property type="evidence" value="ECO:0007669"/>
    <property type="project" value="UniProtKB-KW"/>
</dbReference>
<evidence type="ECO:0000256" key="5">
    <source>
        <dbReference type="ARBA" id="ARBA00022801"/>
    </source>
</evidence>
<evidence type="ECO:0000256" key="3">
    <source>
        <dbReference type="ARBA" id="ARBA00012593"/>
    </source>
</evidence>
<comment type="caution">
    <text evidence="14">The sequence shown here is derived from an EMBL/GenBank/DDBJ whole genome shotgun (WGS) entry which is preliminary data.</text>
</comment>
<keyword evidence="7" id="KW-0119">Carbohydrate metabolism</keyword>
<evidence type="ECO:0000259" key="13">
    <source>
        <dbReference type="Pfam" id="PF00723"/>
    </source>
</evidence>
<dbReference type="Gene3D" id="1.50.10.10">
    <property type="match status" value="1"/>
</dbReference>
<keyword evidence="12" id="KW-0472">Membrane</keyword>
<name>A0A9W8N616_9PEZI</name>
<evidence type="ECO:0000256" key="4">
    <source>
        <dbReference type="ARBA" id="ARBA00022729"/>
    </source>
</evidence>
<evidence type="ECO:0000256" key="1">
    <source>
        <dbReference type="ARBA" id="ARBA00001863"/>
    </source>
</evidence>
<keyword evidence="12" id="KW-1133">Transmembrane helix</keyword>
<protein>
    <recommendedName>
        <fullName evidence="3">glucan 1,4-alpha-glucosidase</fullName>
        <ecNumber evidence="3">3.2.1.3</ecNumber>
    </recommendedName>
    <alternativeName>
        <fullName evidence="11">1,4-alpha-D-glucan glucohydrolase</fullName>
    </alternativeName>
    <alternativeName>
        <fullName evidence="10">Glucan 1,4-alpha-glucosidase</fullName>
    </alternativeName>
</protein>
<dbReference type="InterPro" id="IPR000165">
    <property type="entry name" value="Glucoamylase"/>
</dbReference>
<keyword evidence="8" id="KW-0326">Glycosidase</keyword>
<evidence type="ECO:0000256" key="9">
    <source>
        <dbReference type="ARBA" id="ARBA00023326"/>
    </source>
</evidence>
<feature type="transmembrane region" description="Helical" evidence="12">
    <location>
        <begin position="20"/>
        <end position="43"/>
    </location>
</feature>
<dbReference type="PANTHER" id="PTHR31616">
    <property type="entry name" value="TREHALASE"/>
    <property type="match status" value="1"/>
</dbReference>
<evidence type="ECO:0000256" key="10">
    <source>
        <dbReference type="ARBA" id="ARBA00033442"/>
    </source>
</evidence>
<keyword evidence="5" id="KW-0378">Hydrolase</keyword>
<dbReference type="VEuPathDB" id="FungiDB:F4678DRAFT_459700"/>
<reference evidence="14" key="1">
    <citation type="submission" date="2022-07" db="EMBL/GenBank/DDBJ databases">
        <title>Genome Sequence of Xylaria arbuscula.</title>
        <authorList>
            <person name="Buettner E."/>
        </authorList>
    </citation>
    <scope>NUCLEOTIDE SEQUENCE</scope>
    <source>
        <strain evidence="14">VT107</strain>
    </source>
</reference>
<dbReference type="AlphaFoldDB" id="A0A9W8N616"/>
<comment type="catalytic activity">
    <reaction evidence="1">
        <text>Hydrolysis of terminal (1-&gt;4)-linked alpha-D-glucose residues successively from non-reducing ends of the chains with release of beta-D-glucose.</text>
        <dbReference type="EC" id="3.2.1.3"/>
    </reaction>
</comment>
<dbReference type="PANTHER" id="PTHR31616:SF12">
    <property type="entry name" value="GLUCOAMYLASE"/>
    <property type="match status" value="1"/>
</dbReference>
<dbReference type="InterPro" id="IPR008928">
    <property type="entry name" value="6-hairpin_glycosidase_sf"/>
</dbReference>
<evidence type="ECO:0000256" key="6">
    <source>
        <dbReference type="ARBA" id="ARBA00023180"/>
    </source>
</evidence>
<dbReference type="InterPro" id="IPR012341">
    <property type="entry name" value="6hp_glycosidase-like_sf"/>
</dbReference>
<proteinExistence type="inferred from homology"/>
<dbReference type="EMBL" id="JANPWZ010002521">
    <property type="protein sequence ID" value="KAJ3558100.1"/>
    <property type="molecule type" value="Genomic_DNA"/>
</dbReference>
<evidence type="ECO:0000256" key="2">
    <source>
        <dbReference type="ARBA" id="ARBA00006188"/>
    </source>
</evidence>
<evidence type="ECO:0000313" key="14">
    <source>
        <dbReference type="EMBL" id="KAJ3558100.1"/>
    </source>
</evidence>
<keyword evidence="6" id="KW-0325">Glycoprotein</keyword>
<sequence>MEVILQNTTSALLPVNSTQLIQPVMYALSSFVLLGTCAFQSVFGRPDVSRARQEGVLLKRAVDDFIATEEQIAIDQLLCNIGSGGCNSAGVASGLVIASPSKSNPDYWYTWTRDSALVFKAIVERFANEYDGDLQDEIAGYIVAQSKLQTVSNPSGDLSSGLGLGEAKYNVDGSAFTGAWGRPQRDGPALRAIACE</sequence>
<dbReference type="Proteomes" id="UP001148614">
    <property type="component" value="Unassembled WGS sequence"/>
</dbReference>
<dbReference type="GO" id="GO:0004339">
    <property type="term" value="F:glucan 1,4-alpha-glucosidase activity"/>
    <property type="evidence" value="ECO:0007669"/>
    <property type="project" value="UniProtKB-EC"/>
</dbReference>
<keyword evidence="9" id="KW-0624">Polysaccharide degradation</keyword>
<keyword evidence="4" id="KW-0732">Signal</keyword>
<keyword evidence="15" id="KW-1185">Reference proteome</keyword>
<dbReference type="InterPro" id="IPR011613">
    <property type="entry name" value="GH15-like"/>
</dbReference>
<evidence type="ECO:0000256" key="12">
    <source>
        <dbReference type="SAM" id="Phobius"/>
    </source>
</evidence>